<sequence>MAAILHSTGGFANSRRISTIGNGESKLLRLVLVARELFLRTGGKR</sequence>
<dbReference type="EMBL" id="JAQNWR010000002">
    <property type="protein sequence ID" value="MDC2406991.1"/>
    <property type="molecule type" value="Genomic_DNA"/>
</dbReference>
<evidence type="ECO:0000313" key="2">
    <source>
        <dbReference type="Proteomes" id="UP001214017"/>
    </source>
</evidence>
<proteinExistence type="predicted"/>
<organism evidence="1 2">
    <name type="scientific">Bacteroides ovatus</name>
    <dbReference type="NCBI Taxonomy" id="28116"/>
    <lineage>
        <taxon>Bacteria</taxon>
        <taxon>Pseudomonadati</taxon>
        <taxon>Bacteroidota</taxon>
        <taxon>Bacteroidia</taxon>
        <taxon>Bacteroidales</taxon>
        <taxon>Bacteroidaceae</taxon>
        <taxon>Bacteroides</taxon>
    </lineage>
</organism>
<accession>A0AAP3WJH2</accession>
<protein>
    <submittedName>
        <fullName evidence="1">Uncharacterized protein</fullName>
    </submittedName>
</protein>
<evidence type="ECO:0000313" key="1">
    <source>
        <dbReference type="EMBL" id="MDC2406991.1"/>
    </source>
</evidence>
<dbReference type="AlphaFoldDB" id="A0AAP3WJH2"/>
<name>A0AAP3WJH2_BACOV</name>
<comment type="caution">
    <text evidence="1">The sequence shown here is derived from an EMBL/GenBank/DDBJ whole genome shotgun (WGS) entry which is preliminary data.</text>
</comment>
<gene>
    <name evidence="1" type="ORF">PO240_03815</name>
</gene>
<dbReference type="Proteomes" id="UP001214017">
    <property type="component" value="Unassembled WGS sequence"/>
</dbReference>
<reference evidence="1" key="1">
    <citation type="submission" date="2022-10" db="EMBL/GenBank/DDBJ databases">
        <title>Human gut microbiome strain richness.</title>
        <authorList>
            <person name="Chen-Liaw A."/>
        </authorList>
    </citation>
    <scope>NUCLEOTIDE SEQUENCE</scope>
    <source>
        <strain evidence="1">F7_m1001271B151109d0_201107</strain>
    </source>
</reference>
<dbReference type="RefSeq" id="WP_158567747.1">
    <property type="nucleotide sequence ID" value="NZ_CAXSRA010000029.1"/>
</dbReference>